<evidence type="ECO:0000256" key="1">
    <source>
        <dbReference type="ARBA" id="ARBA00004141"/>
    </source>
</evidence>
<feature type="transmembrane region" description="Helical" evidence="7">
    <location>
        <begin position="115"/>
        <end position="136"/>
    </location>
</feature>
<dbReference type="InterPro" id="IPR001734">
    <property type="entry name" value="Na/solute_symporter"/>
</dbReference>
<evidence type="ECO:0000256" key="4">
    <source>
        <dbReference type="ARBA" id="ARBA00022692"/>
    </source>
</evidence>
<proteinExistence type="inferred from homology"/>
<feature type="transmembrane region" description="Helical" evidence="7">
    <location>
        <begin position="301"/>
        <end position="327"/>
    </location>
</feature>
<keyword evidence="3" id="KW-0813">Transport</keyword>
<feature type="transmembrane region" description="Helical" evidence="7">
    <location>
        <begin position="68"/>
        <end position="94"/>
    </location>
</feature>
<dbReference type="PANTHER" id="PTHR48086">
    <property type="entry name" value="SODIUM/PROLINE SYMPORTER-RELATED"/>
    <property type="match status" value="1"/>
</dbReference>
<dbReference type="EMBL" id="MCGO01000018">
    <property type="protein sequence ID" value="ORY45926.1"/>
    <property type="molecule type" value="Genomic_DNA"/>
</dbReference>
<evidence type="ECO:0000256" key="2">
    <source>
        <dbReference type="ARBA" id="ARBA00006434"/>
    </source>
</evidence>
<keyword evidence="9" id="KW-1185">Reference proteome</keyword>
<dbReference type="InterPro" id="IPR050277">
    <property type="entry name" value="Sodium:Solute_Symporter"/>
</dbReference>
<dbReference type="Gene3D" id="1.20.1730.10">
    <property type="entry name" value="Sodium/glucose cotransporter"/>
    <property type="match status" value="1"/>
</dbReference>
<feature type="transmembrane region" description="Helical" evidence="7">
    <location>
        <begin position="174"/>
        <end position="202"/>
    </location>
</feature>
<evidence type="ECO:0000313" key="8">
    <source>
        <dbReference type="EMBL" id="ORY45926.1"/>
    </source>
</evidence>
<sequence>MSNNGTGTFLDTDSARAGLGLCLAAYVAYGAVAVILALSLWWCAASWFASAMGAWTLYGPAAFVADPYYGTGIIGLVVYALFTGLPLVMVAYMGSSVRSNVPNATSVSSYARWRFGKMAEVFVMAVVLFCLVNTLLSEYIAIGGIFQNFFGCSPYVPLIVVVRHNNNDLHFHGGLYISIITDMVQTALVLVLVLVSSIYLGVTFHNNGPLPPMPEYLGATTAGWKTLATIAIPLTCATFFSDAFWQRVWSAENNRSLRLGAIVGGVAATVVVFILGFGGILAYWSGRALIDSPNTNSNFAFFYAFADPSSGNISSAIIILILLFATVMDESAVDSLQNAITDVLATFAGFLGIELGFLPVRALVIIANIPIMAAAAYCATNGVSILNAYGISNMLTTMCFPPLAAGLIPQLNNYLTTFSSLGACFCSFITTLVYGVIQYGNVNDGMTALWWTSAYDWEGYLIAFFSSILFVPILIGVEFAVRAVMGWGYPSFDASQLVVNSEGAAVPEKQE</sequence>
<keyword evidence="5 7" id="KW-1133">Transmembrane helix</keyword>
<feature type="transmembrane region" description="Helical" evidence="7">
    <location>
        <begin position="142"/>
        <end position="162"/>
    </location>
</feature>
<feature type="transmembrane region" description="Helical" evidence="7">
    <location>
        <begin position="339"/>
        <end position="358"/>
    </location>
</feature>
<feature type="transmembrane region" description="Helical" evidence="7">
    <location>
        <begin position="364"/>
        <end position="390"/>
    </location>
</feature>
<dbReference type="InterPro" id="IPR038377">
    <property type="entry name" value="Na/Glc_symporter_sf"/>
</dbReference>
<keyword evidence="6 7" id="KW-0472">Membrane</keyword>
<evidence type="ECO:0000256" key="7">
    <source>
        <dbReference type="SAM" id="Phobius"/>
    </source>
</evidence>
<dbReference type="GO" id="GO:0015606">
    <property type="term" value="F:spermidine transmembrane transporter activity"/>
    <property type="evidence" value="ECO:0007669"/>
    <property type="project" value="TreeGrafter"/>
</dbReference>
<dbReference type="PROSITE" id="PS50283">
    <property type="entry name" value="NA_SOLUT_SYMP_3"/>
    <property type="match status" value="1"/>
</dbReference>
<feature type="transmembrane region" description="Helical" evidence="7">
    <location>
        <begin position="411"/>
        <end position="437"/>
    </location>
</feature>
<name>A0A1Y2CG66_9FUNG</name>
<dbReference type="PANTHER" id="PTHR48086:SF10">
    <property type="entry name" value="AGR155CP"/>
    <property type="match status" value="1"/>
</dbReference>
<dbReference type="STRING" id="329046.A0A1Y2CG66"/>
<feature type="transmembrane region" description="Helical" evidence="7">
    <location>
        <begin position="257"/>
        <end position="281"/>
    </location>
</feature>
<keyword evidence="4 7" id="KW-0812">Transmembrane</keyword>
<comment type="similarity">
    <text evidence="2">Belongs to the sodium:solute symporter (SSF) (TC 2.A.21) family.</text>
</comment>
<protein>
    <submittedName>
        <fullName evidence="8">Uncharacterized protein</fullName>
    </submittedName>
</protein>
<evidence type="ECO:0000313" key="9">
    <source>
        <dbReference type="Proteomes" id="UP000193642"/>
    </source>
</evidence>
<dbReference type="OrthoDB" id="6132759at2759"/>
<feature type="transmembrane region" description="Helical" evidence="7">
    <location>
        <begin position="21"/>
        <end position="48"/>
    </location>
</feature>
<comment type="subcellular location">
    <subcellularLocation>
        <location evidence="1">Membrane</location>
        <topology evidence="1">Multi-pass membrane protein</topology>
    </subcellularLocation>
</comment>
<accession>A0A1Y2CG66</accession>
<evidence type="ECO:0000256" key="5">
    <source>
        <dbReference type="ARBA" id="ARBA00022989"/>
    </source>
</evidence>
<reference evidence="8 9" key="1">
    <citation type="submission" date="2016-07" db="EMBL/GenBank/DDBJ databases">
        <title>Pervasive Adenine N6-methylation of Active Genes in Fungi.</title>
        <authorList>
            <consortium name="DOE Joint Genome Institute"/>
            <person name="Mondo S.J."/>
            <person name="Dannebaum R.O."/>
            <person name="Kuo R.C."/>
            <person name="Labutti K."/>
            <person name="Haridas S."/>
            <person name="Kuo A."/>
            <person name="Salamov A."/>
            <person name="Ahrendt S.R."/>
            <person name="Lipzen A."/>
            <person name="Sullivan W."/>
            <person name="Andreopoulos W.B."/>
            <person name="Clum A."/>
            <person name="Lindquist E."/>
            <person name="Daum C."/>
            <person name="Ramamoorthy G.K."/>
            <person name="Gryganskyi A."/>
            <person name="Culley D."/>
            <person name="Magnuson J.K."/>
            <person name="James T.Y."/>
            <person name="O'Malley M.A."/>
            <person name="Stajich J.E."/>
            <person name="Spatafora J.W."/>
            <person name="Visel A."/>
            <person name="Grigoriev I.V."/>
        </authorList>
    </citation>
    <scope>NUCLEOTIDE SEQUENCE [LARGE SCALE GENOMIC DNA]</scope>
    <source>
        <strain evidence="8 9">JEL800</strain>
    </source>
</reference>
<organism evidence="8 9">
    <name type="scientific">Rhizoclosmatium globosum</name>
    <dbReference type="NCBI Taxonomy" id="329046"/>
    <lineage>
        <taxon>Eukaryota</taxon>
        <taxon>Fungi</taxon>
        <taxon>Fungi incertae sedis</taxon>
        <taxon>Chytridiomycota</taxon>
        <taxon>Chytridiomycota incertae sedis</taxon>
        <taxon>Chytridiomycetes</taxon>
        <taxon>Chytridiales</taxon>
        <taxon>Chytriomycetaceae</taxon>
        <taxon>Rhizoclosmatium</taxon>
    </lineage>
</organism>
<gene>
    <name evidence="8" type="ORF">BCR33DRAFT_784050</name>
</gene>
<evidence type="ECO:0000256" key="6">
    <source>
        <dbReference type="ARBA" id="ARBA00023136"/>
    </source>
</evidence>
<dbReference type="GO" id="GO:0005886">
    <property type="term" value="C:plasma membrane"/>
    <property type="evidence" value="ECO:0007669"/>
    <property type="project" value="TreeGrafter"/>
</dbReference>
<feature type="transmembrane region" description="Helical" evidence="7">
    <location>
        <begin position="457"/>
        <end position="481"/>
    </location>
</feature>
<dbReference type="AlphaFoldDB" id="A0A1Y2CG66"/>
<comment type="caution">
    <text evidence="8">The sequence shown here is derived from an EMBL/GenBank/DDBJ whole genome shotgun (WGS) entry which is preliminary data.</text>
</comment>
<evidence type="ECO:0000256" key="3">
    <source>
        <dbReference type="ARBA" id="ARBA00022448"/>
    </source>
</evidence>
<dbReference type="Proteomes" id="UP000193642">
    <property type="component" value="Unassembled WGS sequence"/>
</dbReference>
<feature type="transmembrane region" description="Helical" evidence="7">
    <location>
        <begin position="222"/>
        <end position="245"/>
    </location>
</feature>